<organism evidence="10 11">
    <name type="scientific">Gemella haemolysans</name>
    <dbReference type="NCBI Taxonomy" id="1379"/>
    <lineage>
        <taxon>Bacteria</taxon>
        <taxon>Bacillati</taxon>
        <taxon>Bacillota</taxon>
        <taxon>Bacilli</taxon>
        <taxon>Bacillales</taxon>
        <taxon>Gemellaceae</taxon>
        <taxon>Gemella</taxon>
    </lineage>
</organism>
<dbReference type="InterPro" id="IPR039421">
    <property type="entry name" value="Type_1_exporter"/>
</dbReference>
<evidence type="ECO:0000256" key="6">
    <source>
        <dbReference type="ARBA" id="ARBA00023136"/>
    </source>
</evidence>
<proteinExistence type="predicted"/>
<protein>
    <submittedName>
        <fullName evidence="10">ABC transporter, ATP-binding protein</fullName>
    </submittedName>
</protein>
<comment type="subcellular location">
    <subcellularLocation>
        <location evidence="1">Cell membrane</location>
        <topology evidence="1">Multi-pass membrane protein</topology>
    </subcellularLocation>
</comment>
<evidence type="ECO:0000259" key="9">
    <source>
        <dbReference type="PROSITE" id="PS50929"/>
    </source>
</evidence>
<feature type="transmembrane region" description="Helical" evidence="7">
    <location>
        <begin position="124"/>
        <end position="142"/>
    </location>
</feature>
<name>A0A134A9J2_9BACL</name>
<dbReference type="SUPFAM" id="SSF90123">
    <property type="entry name" value="ABC transporter transmembrane region"/>
    <property type="match status" value="1"/>
</dbReference>
<dbReference type="PANTHER" id="PTHR24221:SF654">
    <property type="entry name" value="ATP-BINDING CASSETTE SUB-FAMILY B MEMBER 6"/>
    <property type="match status" value="1"/>
</dbReference>
<evidence type="ECO:0000256" key="7">
    <source>
        <dbReference type="SAM" id="Phobius"/>
    </source>
</evidence>
<dbReference type="STRING" id="1379.HMPREF3186_00044"/>
<feature type="transmembrane region" description="Helical" evidence="7">
    <location>
        <begin position="21"/>
        <end position="47"/>
    </location>
</feature>
<dbReference type="InterPro" id="IPR003593">
    <property type="entry name" value="AAA+_ATPase"/>
</dbReference>
<dbReference type="PROSITE" id="PS50893">
    <property type="entry name" value="ABC_TRANSPORTER_2"/>
    <property type="match status" value="1"/>
</dbReference>
<dbReference type="Pfam" id="PF00664">
    <property type="entry name" value="ABC_membrane"/>
    <property type="match status" value="1"/>
</dbReference>
<dbReference type="AlphaFoldDB" id="A0A134A9J2"/>
<keyword evidence="5 7" id="KW-1133">Transmembrane helix</keyword>
<dbReference type="PROSITE" id="PS50929">
    <property type="entry name" value="ABC_TM1F"/>
    <property type="match status" value="1"/>
</dbReference>
<evidence type="ECO:0000256" key="4">
    <source>
        <dbReference type="ARBA" id="ARBA00022840"/>
    </source>
</evidence>
<dbReference type="SUPFAM" id="SSF52540">
    <property type="entry name" value="P-loop containing nucleoside triphosphate hydrolases"/>
    <property type="match status" value="1"/>
</dbReference>
<feature type="transmembrane region" description="Helical" evidence="7">
    <location>
        <begin position="53"/>
        <end position="71"/>
    </location>
</feature>
<accession>A0A134A9J2</accession>
<evidence type="ECO:0000256" key="1">
    <source>
        <dbReference type="ARBA" id="ARBA00004651"/>
    </source>
</evidence>
<evidence type="ECO:0000313" key="10">
    <source>
        <dbReference type="EMBL" id="KXB64338.1"/>
    </source>
</evidence>
<feature type="domain" description="ABC transmembrane type-1" evidence="9">
    <location>
        <begin position="33"/>
        <end position="296"/>
    </location>
</feature>
<dbReference type="CDD" id="cd03228">
    <property type="entry name" value="ABCC_MRP_Like"/>
    <property type="match status" value="1"/>
</dbReference>
<dbReference type="InterPro" id="IPR027417">
    <property type="entry name" value="P-loop_NTPase"/>
</dbReference>
<dbReference type="PANTHER" id="PTHR24221">
    <property type="entry name" value="ATP-BINDING CASSETTE SUB-FAMILY B"/>
    <property type="match status" value="1"/>
</dbReference>
<feature type="transmembrane region" description="Helical" evidence="7">
    <location>
        <begin position="238"/>
        <end position="262"/>
    </location>
</feature>
<dbReference type="InterPro" id="IPR036640">
    <property type="entry name" value="ABC1_TM_sf"/>
</dbReference>
<sequence>MTSLRELKQLLAIAQDFKRPLLRATLFGSLGHLTLVVFTYFISLFFLTKITTIAVILFVVIFALAVLKGLFSYTEQLLNHYVAFKVLHALRVKVLEKFKRISVDNFTKNTSGDYMTMITTDIELLEVFYAHTITPFMIYIVQSLVVSFFLLFFSVKLALVALIVYIVIGLVYPLSFRNVGQDVGENYRRKLTQVNNNSSEEAYGIFETLQYGKIDEAKRNIDMETEELTRSSYLKNKFLVDLNVLNVVTYNIGVLAFIYVASSLDSQFVTVSLVAMFIVSFIPILYMGNLASTLSQTMASGKRFLELMNTPEEAENSGVVVDFNELKVDNLTYRYADNTVVDNLSFDVKKGEIIGLSGPSGCGKSTIAKLIMKFISDENMEGNITIDGINLRDIDNRYFRENSSIILQDSYLFNAKIKDNITFFEKDLDKEELDASLRKTNLRGFVDNLKRRENEIVGERSSNISSGQKQRLSVARSFYNDSKLLILDEATANIDIFSEIEVLKALEESKKDKITIIISHNKSTLSICDKVIRLGE</sequence>
<keyword evidence="6 7" id="KW-0472">Membrane</keyword>
<keyword evidence="4 10" id="KW-0067">ATP-binding</keyword>
<dbReference type="PROSITE" id="PS00211">
    <property type="entry name" value="ABC_TRANSPORTER_1"/>
    <property type="match status" value="1"/>
</dbReference>
<feature type="transmembrane region" description="Helical" evidence="7">
    <location>
        <begin position="268"/>
        <end position="288"/>
    </location>
</feature>
<dbReference type="GO" id="GO:0005524">
    <property type="term" value="F:ATP binding"/>
    <property type="evidence" value="ECO:0007669"/>
    <property type="project" value="UniProtKB-KW"/>
</dbReference>
<evidence type="ECO:0000313" key="11">
    <source>
        <dbReference type="Proteomes" id="UP000070355"/>
    </source>
</evidence>
<dbReference type="Proteomes" id="UP000070355">
    <property type="component" value="Unassembled WGS sequence"/>
</dbReference>
<dbReference type="SMART" id="SM00382">
    <property type="entry name" value="AAA"/>
    <property type="match status" value="1"/>
</dbReference>
<evidence type="ECO:0000256" key="3">
    <source>
        <dbReference type="ARBA" id="ARBA00022741"/>
    </source>
</evidence>
<comment type="caution">
    <text evidence="10">The sequence shown here is derived from an EMBL/GenBank/DDBJ whole genome shotgun (WGS) entry which is preliminary data.</text>
</comment>
<dbReference type="GO" id="GO:0140359">
    <property type="term" value="F:ABC-type transporter activity"/>
    <property type="evidence" value="ECO:0007669"/>
    <property type="project" value="InterPro"/>
</dbReference>
<dbReference type="OrthoDB" id="9762778at2"/>
<keyword evidence="2 7" id="KW-0812">Transmembrane</keyword>
<dbReference type="Gene3D" id="3.40.50.300">
    <property type="entry name" value="P-loop containing nucleotide triphosphate hydrolases"/>
    <property type="match status" value="1"/>
</dbReference>
<dbReference type="PATRIC" id="fig|1379.3.peg.45"/>
<dbReference type="RefSeq" id="WP_060913379.1">
    <property type="nucleotide sequence ID" value="NZ_KQ959917.1"/>
</dbReference>
<keyword evidence="3" id="KW-0547">Nucleotide-binding</keyword>
<dbReference type="Pfam" id="PF00005">
    <property type="entry name" value="ABC_tran"/>
    <property type="match status" value="1"/>
</dbReference>
<dbReference type="GO" id="GO:0034040">
    <property type="term" value="F:ATPase-coupled lipid transmembrane transporter activity"/>
    <property type="evidence" value="ECO:0007669"/>
    <property type="project" value="TreeGrafter"/>
</dbReference>
<evidence type="ECO:0000256" key="5">
    <source>
        <dbReference type="ARBA" id="ARBA00022989"/>
    </source>
</evidence>
<dbReference type="InterPro" id="IPR017871">
    <property type="entry name" value="ABC_transporter-like_CS"/>
</dbReference>
<dbReference type="InterPro" id="IPR011527">
    <property type="entry name" value="ABC1_TM_dom"/>
</dbReference>
<feature type="domain" description="ABC transporter" evidence="8">
    <location>
        <begin position="326"/>
        <end position="536"/>
    </location>
</feature>
<evidence type="ECO:0000259" key="8">
    <source>
        <dbReference type="PROSITE" id="PS50893"/>
    </source>
</evidence>
<dbReference type="EMBL" id="LSDC01000005">
    <property type="protein sequence ID" value="KXB64338.1"/>
    <property type="molecule type" value="Genomic_DNA"/>
</dbReference>
<feature type="transmembrane region" description="Helical" evidence="7">
    <location>
        <begin position="148"/>
        <end position="172"/>
    </location>
</feature>
<dbReference type="GO" id="GO:0016887">
    <property type="term" value="F:ATP hydrolysis activity"/>
    <property type="evidence" value="ECO:0007669"/>
    <property type="project" value="InterPro"/>
</dbReference>
<dbReference type="GO" id="GO:0005886">
    <property type="term" value="C:plasma membrane"/>
    <property type="evidence" value="ECO:0007669"/>
    <property type="project" value="UniProtKB-SubCell"/>
</dbReference>
<evidence type="ECO:0000256" key="2">
    <source>
        <dbReference type="ARBA" id="ARBA00022692"/>
    </source>
</evidence>
<gene>
    <name evidence="10" type="ORF">HMPREF3186_00044</name>
</gene>
<reference evidence="11" key="1">
    <citation type="submission" date="2016-01" db="EMBL/GenBank/DDBJ databases">
        <authorList>
            <person name="Mitreva M."/>
            <person name="Pepin K.H."/>
            <person name="Mihindukulasuriya K.A."/>
            <person name="Fulton R."/>
            <person name="Fronick C."/>
            <person name="O'Laughlin M."/>
            <person name="Miner T."/>
            <person name="Herter B."/>
            <person name="Rosa B.A."/>
            <person name="Cordes M."/>
            <person name="Tomlinson C."/>
            <person name="Wollam A."/>
            <person name="Palsikar V.B."/>
            <person name="Mardis E.R."/>
            <person name="Wilson R.K."/>
        </authorList>
    </citation>
    <scope>NUCLEOTIDE SEQUENCE [LARGE SCALE GENOMIC DNA]</scope>
    <source>
        <strain evidence="11">DNF01167</strain>
    </source>
</reference>
<dbReference type="Gene3D" id="1.20.1560.10">
    <property type="entry name" value="ABC transporter type 1, transmembrane domain"/>
    <property type="match status" value="1"/>
</dbReference>
<dbReference type="InterPro" id="IPR003439">
    <property type="entry name" value="ABC_transporter-like_ATP-bd"/>
</dbReference>